<dbReference type="AlphaFoldDB" id="A0A919V343"/>
<comment type="caution">
    <text evidence="1">The sequence shown here is derived from an EMBL/GenBank/DDBJ whole genome shotgun (WGS) entry which is preliminary data.</text>
</comment>
<dbReference type="SUPFAM" id="SSF52540">
    <property type="entry name" value="P-loop containing nucleoside triphosphate hydrolases"/>
    <property type="match status" value="1"/>
</dbReference>
<protein>
    <submittedName>
        <fullName evidence="1">Uncharacterized protein</fullName>
    </submittedName>
</protein>
<sequence>MSDEGSGRDHTDIAMWGAPGSGKTTLLAALSIALSRRPQQDWRIVGGDAPSTDFLIQNTLALSGVGEFPEATKDRNRYRWTLLGPPAGKNGRRRGKPAQVTATRININLMDPPGGSFGDSHHLSTADKSELISSLEKSKGIIFLFDPIREFEKGDAFNYLFAPLSQLASQMLASSDKYPDGKLPHHLAICITKFDELRVLQTASELTLLTTDPDDVHQFPRVPQDDAAQLLQELCSISATGNADIMLNTLTHFFHEDRIKYYVTSSIGFYLDPMRKVFDMADPVNLVPHAPLSSPSAAEPMPSRIRGQVHPINVVEPVLWLGQQVLNEHANGSPAG</sequence>
<evidence type="ECO:0000313" key="2">
    <source>
        <dbReference type="Proteomes" id="UP000606172"/>
    </source>
</evidence>
<reference evidence="1" key="1">
    <citation type="submission" date="2021-01" db="EMBL/GenBank/DDBJ databases">
        <title>Whole genome shotgun sequence of Sinosporangium siamense NBRC 109515.</title>
        <authorList>
            <person name="Komaki H."/>
            <person name="Tamura T."/>
        </authorList>
    </citation>
    <scope>NUCLEOTIDE SEQUENCE</scope>
    <source>
        <strain evidence="1">NBRC 109515</strain>
    </source>
</reference>
<dbReference type="Proteomes" id="UP000606172">
    <property type="component" value="Unassembled WGS sequence"/>
</dbReference>
<dbReference type="RefSeq" id="WP_204021089.1">
    <property type="nucleotide sequence ID" value="NZ_BOOW01000006.1"/>
</dbReference>
<evidence type="ECO:0000313" key="1">
    <source>
        <dbReference type="EMBL" id="GII90585.1"/>
    </source>
</evidence>
<organism evidence="1 2">
    <name type="scientific">Sinosporangium siamense</name>
    <dbReference type="NCBI Taxonomy" id="1367973"/>
    <lineage>
        <taxon>Bacteria</taxon>
        <taxon>Bacillati</taxon>
        <taxon>Actinomycetota</taxon>
        <taxon>Actinomycetes</taxon>
        <taxon>Streptosporangiales</taxon>
        <taxon>Streptosporangiaceae</taxon>
        <taxon>Sinosporangium</taxon>
    </lineage>
</organism>
<name>A0A919V343_9ACTN</name>
<keyword evidence="2" id="KW-1185">Reference proteome</keyword>
<accession>A0A919V343</accession>
<dbReference type="Gene3D" id="3.40.50.300">
    <property type="entry name" value="P-loop containing nucleotide triphosphate hydrolases"/>
    <property type="match status" value="1"/>
</dbReference>
<dbReference type="EMBL" id="BOOW01000006">
    <property type="protein sequence ID" value="GII90585.1"/>
    <property type="molecule type" value="Genomic_DNA"/>
</dbReference>
<gene>
    <name evidence="1" type="ORF">Ssi02_08160</name>
</gene>
<proteinExistence type="predicted"/>
<dbReference type="InterPro" id="IPR027417">
    <property type="entry name" value="P-loop_NTPase"/>
</dbReference>